<dbReference type="PANTHER" id="PTHR46382">
    <property type="entry name" value="PHOSPHATIDATE CYTIDYLYLTRANSFERASE"/>
    <property type="match status" value="1"/>
</dbReference>
<feature type="transmembrane region" description="Helical" evidence="19">
    <location>
        <begin position="237"/>
        <end position="257"/>
    </location>
</feature>
<dbReference type="RefSeq" id="WP_154537295.1">
    <property type="nucleotide sequence ID" value="NZ_VUNE01000001.1"/>
</dbReference>
<feature type="transmembrane region" description="Helical" evidence="19">
    <location>
        <begin position="170"/>
        <end position="189"/>
    </location>
</feature>
<feature type="transmembrane region" description="Helical" evidence="19">
    <location>
        <begin position="76"/>
        <end position="93"/>
    </location>
</feature>
<comment type="caution">
    <text evidence="20">The sequence shown here is derived from an EMBL/GenBank/DDBJ whole genome shotgun (WGS) entry which is preliminary data.</text>
</comment>
<evidence type="ECO:0000256" key="17">
    <source>
        <dbReference type="ARBA" id="ARBA00023264"/>
    </source>
</evidence>
<evidence type="ECO:0000256" key="5">
    <source>
        <dbReference type="ARBA" id="ARBA00010185"/>
    </source>
</evidence>
<dbReference type="PANTHER" id="PTHR46382:SF1">
    <property type="entry name" value="PHOSPHATIDATE CYTIDYLYLTRANSFERASE"/>
    <property type="match status" value="1"/>
</dbReference>
<evidence type="ECO:0000256" key="12">
    <source>
        <dbReference type="ARBA" id="ARBA00022695"/>
    </source>
</evidence>
<comment type="similarity">
    <text evidence="5 18">Belongs to the CDS family.</text>
</comment>
<evidence type="ECO:0000256" key="9">
    <source>
        <dbReference type="ARBA" id="ARBA00022516"/>
    </source>
</evidence>
<evidence type="ECO:0000256" key="14">
    <source>
        <dbReference type="ARBA" id="ARBA00023098"/>
    </source>
</evidence>
<evidence type="ECO:0000256" key="16">
    <source>
        <dbReference type="ARBA" id="ARBA00023209"/>
    </source>
</evidence>
<feature type="transmembrane region" description="Helical" evidence="19">
    <location>
        <begin position="196"/>
        <end position="217"/>
    </location>
</feature>
<evidence type="ECO:0000256" key="13">
    <source>
        <dbReference type="ARBA" id="ARBA00022989"/>
    </source>
</evidence>
<comment type="pathway">
    <text evidence="3 18">Phospholipid metabolism; CDP-diacylglycerol biosynthesis; CDP-diacylglycerol from sn-glycerol 3-phosphate: step 3/3.</text>
</comment>
<evidence type="ECO:0000256" key="19">
    <source>
        <dbReference type="SAM" id="Phobius"/>
    </source>
</evidence>
<dbReference type="InterPro" id="IPR000374">
    <property type="entry name" value="PC_trans"/>
</dbReference>
<evidence type="ECO:0000256" key="2">
    <source>
        <dbReference type="ARBA" id="ARBA00004651"/>
    </source>
</evidence>
<dbReference type="GO" id="GO:0005886">
    <property type="term" value="C:plasma membrane"/>
    <property type="evidence" value="ECO:0007669"/>
    <property type="project" value="UniProtKB-SubCell"/>
</dbReference>
<feature type="transmembrane region" description="Helical" evidence="19">
    <location>
        <begin position="99"/>
        <end position="119"/>
    </location>
</feature>
<dbReference type="Proteomes" id="UP000440713">
    <property type="component" value="Unassembled WGS sequence"/>
</dbReference>
<comment type="subcellular location">
    <subcellularLocation>
        <location evidence="2">Cell membrane</location>
        <topology evidence="2">Multi-pass membrane protein</topology>
    </subcellularLocation>
</comment>
<comment type="catalytic activity">
    <reaction evidence="1 18">
        <text>a 1,2-diacyl-sn-glycero-3-phosphate + CTP + H(+) = a CDP-1,2-diacyl-sn-glycerol + diphosphate</text>
        <dbReference type="Rhea" id="RHEA:16229"/>
        <dbReference type="ChEBI" id="CHEBI:15378"/>
        <dbReference type="ChEBI" id="CHEBI:33019"/>
        <dbReference type="ChEBI" id="CHEBI:37563"/>
        <dbReference type="ChEBI" id="CHEBI:58332"/>
        <dbReference type="ChEBI" id="CHEBI:58608"/>
        <dbReference type="EC" id="2.7.7.41"/>
    </reaction>
</comment>
<proteinExistence type="inferred from homology"/>
<keyword evidence="11 18" id="KW-0812">Transmembrane</keyword>
<evidence type="ECO:0000256" key="10">
    <source>
        <dbReference type="ARBA" id="ARBA00022679"/>
    </source>
</evidence>
<keyword evidence="15 19" id="KW-0472">Membrane</keyword>
<keyword evidence="16" id="KW-0594">Phospholipid biosynthesis</keyword>
<evidence type="ECO:0000256" key="11">
    <source>
        <dbReference type="ARBA" id="ARBA00022692"/>
    </source>
</evidence>
<organism evidence="20 21">
    <name type="scientific">Peptostreptococcus porci</name>
    <dbReference type="NCBI Taxonomy" id="2652282"/>
    <lineage>
        <taxon>Bacteria</taxon>
        <taxon>Bacillati</taxon>
        <taxon>Bacillota</taxon>
        <taxon>Clostridia</taxon>
        <taxon>Peptostreptococcales</taxon>
        <taxon>Peptostreptococcaceae</taxon>
        <taxon>Peptostreptococcus</taxon>
    </lineage>
</organism>
<evidence type="ECO:0000256" key="4">
    <source>
        <dbReference type="ARBA" id="ARBA00005189"/>
    </source>
</evidence>
<name>A0A6N7X1C6_9FIRM</name>
<evidence type="ECO:0000313" key="20">
    <source>
        <dbReference type="EMBL" id="MST61921.1"/>
    </source>
</evidence>
<keyword evidence="12 18" id="KW-0548">Nucleotidyltransferase</keyword>
<feature type="transmembrane region" description="Helical" evidence="19">
    <location>
        <begin position="50"/>
        <end position="69"/>
    </location>
</feature>
<evidence type="ECO:0000256" key="1">
    <source>
        <dbReference type="ARBA" id="ARBA00001698"/>
    </source>
</evidence>
<dbReference type="PROSITE" id="PS01315">
    <property type="entry name" value="CDS"/>
    <property type="match status" value="1"/>
</dbReference>
<dbReference type="EMBL" id="VUNE01000001">
    <property type="protein sequence ID" value="MST61921.1"/>
    <property type="molecule type" value="Genomic_DNA"/>
</dbReference>
<accession>A0A6N7X1C6</accession>
<keyword evidence="13 19" id="KW-1133">Transmembrane helix</keyword>
<feature type="transmembrane region" description="Helical" evidence="19">
    <location>
        <begin position="12"/>
        <end position="38"/>
    </location>
</feature>
<protein>
    <recommendedName>
        <fullName evidence="7 18">Phosphatidate cytidylyltransferase</fullName>
        <ecNumber evidence="6 18">2.7.7.41</ecNumber>
    </recommendedName>
</protein>
<keyword evidence="8" id="KW-1003">Cell membrane</keyword>
<dbReference type="Pfam" id="PF01148">
    <property type="entry name" value="CTP_transf_1"/>
    <property type="match status" value="1"/>
</dbReference>
<evidence type="ECO:0000256" key="3">
    <source>
        <dbReference type="ARBA" id="ARBA00005119"/>
    </source>
</evidence>
<comment type="pathway">
    <text evidence="4">Lipid metabolism.</text>
</comment>
<evidence type="ECO:0000256" key="6">
    <source>
        <dbReference type="ARBA" id="ARBA00012487"/>
    </source>
</evidence>
<evidence type="ECO:0000313" key="21">
    <source>
        <dbReference type="Proteomes" id="UP000440713"/>
    </source>
</evidence>
<evidence type="ECO:0000256" key="15">
    <source>
        <dbReference type="ARBA" id="ARBA00023136"/>
    </source>
</evidence>
<dbReference type="AlphaFoldDB" id="A0A6N7X1C6"/>
<dbReference type="GO" id="GO:0016024">
    <property type="term" value="P:CDP-diacylglycerol biosynthetic process"/>
    <property type="evidence" value="ECO:0007669"/>
    <property type="project" value="UniProtKB-UniPathway"/>
</dbReference>
<dbReference type="GO" id="GO:0004605">
    <property type="term" value="F:phosphatidate cytidylyltransferase activity"/>
    <property type="evidence" value="ECO:0007669"/>
    <property type="project" value="UniProtKB-EC"/>
</dbReference>
<evidence type="ECO:0000256" key="8">
    <source>
        <dbReference type="ARBA" id="ARBA00022475"/>
    </source>
</evidence>
<keyword evidence="21" id="KW-1185">Reference proteome</keyword>
<keyword evidence="17" id="KW-1208">Phospholipid metabolism</keyword>
<sequence>MKQRLVSAMFLLPLLILLVIKGIPLYIGGVILMCIALHEFYCAFENLDIHPVKELGYIYSVILLFGNIYQWRSETFSLLLFVVFMVGMIYILTQKRNVLEISITFSGIMYICYCFNYIINTIDYIDGGNIYVWLIFIIAFITDTGAYFVGKNFGKKKLIPNISPNKTVEGSLGGIVCCVLFSLIFALIFKLDIGKVLVLSVFGSVFGQIGDLLASSIKRYVGIKDFGKLIPGHGGVLDRFDSVLLVAPYVYLVLLYFQHKL</sequence>
<evidence type="ECO:0000256" key="7">
    <source>
        <dbReference type="ARBA" id="ARBA00019373"/>
    </source>
</evidence>
<evidence type="ECO:0000256" key="18">
    <source>
        <dbReference type="RuleBase" id="RU003938"/>
    </source>
</evidence>
<keyword evidence="14" id="KW-0443">Lipid metabolism</keyword>
<reference evidence="20 21" key="1">
    <citation type="submission" date="2019-08" db="EMBL/GenBank/DDBJ databases">
        <title>In-depth cultivation of the pig gut microbiome towards novel bacterial diversity and tailored functional studies.</title>
        <authorList>
            <person name="Wylensek D."/>
            <person name="Hitch T.C.A."/>
            <person name="Clavel T."/>
        </authorList>
    </citation>
    <scope>NUCLEOTIDE SEQUENCE [LARGE SCALE GENOMIC DNA]</scope>
    <source>
        <strain evidence="20 21">WCA-SAB-591-4A-A</strain>
    </source>
</reference>
<keyword evidence="10 18" id="KW-0808">Transferase</keyword>
<dbReference type="EC" id="2.7.7.41" evidence="6 18"/>
<gene>
    <name evidence="20" type="ORF">FYJ71_02895</name>
</gene>
<feature type="transmembrane region" description="Helical" evidence="19">
    <location>
        <begin position="131"/>
        <end position="150"/>
    </location>
</feature>
<dbReference type="UniPathway" id="UPA00557">
    <property type="reaction ID" value="UER00614"/>
</dbReference>
<keyword evidence="9" id="KW-0444">Lipid biosynthesis</keyword>